<evidence type="ECO:0000313" key="2">
    <source>
        <dbReference type="EMBL" id="GER46599.1"/>
    </source>
</evidence>
<dbReference type="EMBL" id="BKCP01007626">
    <property type="protein sequence ID" value="GER46599.1"/>
    <property type="molecule type" value="Genomic_DNA"/>
</dbReference>
<comment type="caution">
    <text evidence="2">The sequence shown here is derived from an EMBL/GenBank/DDBJ whole genome shotgun (WGS) entry which is preliminary data.</text>
</comment>
<name>A0A5A7QN59_STRAF</name>
<keyword evidence="1" id="KW-0472">Membrane</keyword>
<sequence>MAIQAYLSMKPGESVIYILLNNVSCPLQFIFFIDSPEYFKNPSPMEPGVAVFYVEQQNFTRKLKLQISKIGAELLGEGRSNEVSGVPKIFTRPVILVSINILHVLKLLVLFIKIKHITNIISVGPCIQIIHITK</sequence>
<keyword evidence="1" id="KW-1133">Transmembrane helix</keyword>
<dbReference type="GO" id="GO:0016740">
    <property type="term" value="F:transferase activity"/>
    <property type="evidence" value="ECO:0007669"/>
    <property type="project" value="UniProtKB-KW"/>
</dbReference>
<accession>A0A5A7QN59</accession>
<reference evidence="3" key="1">
    <citation type="journal article" date="2019" name="Curr. Biol.">
        <title>Genome Sequence of Striga asiatica Provides Insight into the Evolution of Plant Parasitism.</title>
        <authorList>
            <person name="Yoshida S."/>
            <person name="Kim S."/>
            <person name="Wafula E.K."/>
            <person name="Tanskanen J."/>
            <person name="Kim Y.M."/>
            <person name="Honaas L."/>
            <person name="Yang Z."/>
            <person name="Spallek T."/>
            <person name="Conn C.E."/>
            <person name="Ichihashi Y."/>
            <person name="Cheong K."/>
            <person name="Cui S."/>
            <person name="Der J.P."/>
            <person name="Gundlach H."/>
            <person name="Jiao Y."/>
            <person name="Hori C."/>
            <person name="Ishida J.K."/>
            <person name="Kasahara H."/>
            <person name="Kiba T."/>
            <person name="Kim M.S."/>
            <person name="Koo N."/>
            <person name="Laohavisit A."/>
            <person name="Lee Y.H."/>
            <person name="Lumba S."/>
            <person name="McCourt P."/>
            <person name="Mortimer J.C."/>
            <person name="Mutuku J.M."/>
            <person name="Nomura T."/>
            <person name="Sasaki-Sekimoto Y."/>
            <person name="Seto Y."/>
            <person name="Wang Y."/>
            <person name="Wakatake T."/>
            <person name="Sakakibara H."/>
            <person name="Demura T."/>
            <person name="Yamaguchi S."/>
            <person name="Yoneyama K."/>
            <person name="Manabe R.I."/>
            <person name="Nelson D.C."/>
            <person name="Schulman A.H."/>
            <person name="Timko M.P."/>
            <person name="dePamphilis C.W."/>
            <person name="Choi D."/>
            <person name="Shirasu K."/>
        </authorList>
    </citation>
    <scope>NUCLEOTIDE SEQUENCE [LARGE SCALE GENOMIC DNA]</scope>
    <source>
        <strain evidence="3">cv. UVA1</strain>
    </source>
</reference>
<dbReference type="Proteomes" id="UP000325081">
    <property type="component" value="Unassembled WGS sequence"/>
</dbReference>
<keyword evidence="2" id="KW-0808">Transferase</keyword>
<evidence type="ECO:0000256" key="1">
    <source>
        <dbReference type="SAM" id="Phobius"/>
    </source>
</evidence>
<keyword evidence="1" id="KW-0812">Transmembrane</keyword>
<organism evidence="2 3">
    <name type="scientific">Striga asiatica</name>
    <name type="common">Asiatic witchweed</name>
    <name type="synonym">Buchnera asiatica</name>
    <dbReference type="NCBI Taxonomy" id="4170"/>
    <lineage>
        <taxon>Eukaryota</taxon>
        <taxon>Viridiplantae</taxon>
        <taxon>Streptophyta</taxon>
        <taxon>Embryophyta</taxon>
        <taxon>Tracheophyta</taxon>
        <taxon>Spermatophyta</taxon>
        <taxon>Magnoliopsida</taxon>
        <taxon>eudicotyledons</taxon>
        <taxon>Gunneridae</taxon>
        <taxon>Pentapetalae</taxon>
        <taxon>asterids</taxon>
        <taxon>lamiids</taxon>
        <taxon>Lamiales</taxon>
        <taxon>Orobanchaceae</taxon>
        <taxon>Buchnereae</taxon>
        <taxon>Striga</taxon>
    </lineage>
</organism>
<feature type="transmembrane region" description="Helical" evidence="1">
    <location>
        <begin position="89"/>
        <end position="112"/>
    </location>
</feature>
<gene>
    <name evidence="2" type="ORF">STAS_23656</name>
</gene>
<dbReference type="AlphaFoldDB" id="A0A5A7QN59"/>
<evidence type="ECO:0000313" key="3">
    <source>
        <dbReference type="Proteomes" id="UP000325081"/>
    </source>
</evidence>
<protein>
    <submittedName>
        <fullName evidence="2">UDP-N-acetylglucosamine1-carboxyvinyltransferase</fullName>
    </submittedName>
</protein>
<proteinExistence type="predicted"/>
<keyword evidence="3" id="KW-1185">Reference proteome</keyword>
<feature type="transmembrane region" description="Helical" evidence="1">
    <location>
        <begin position="15"/>
        <end position="33"/>
    </location>
</feature>